<dbReference type="EMBL" id="JAVRHY010000021">
    <property type="protein sequence ID" value="MDT0619793.1"/>
    <property type="molecule type" value="Genomic_DNA"/>
</dbReference>
<name>A0ABU3BBF1_9GAMM</name>
<evidence type="ECO:0000313" key="5">
    <source>
        <dbReference type="EMBL" id="MDT0619793.1"/>
    </source>
</evidence>
<dbReference type="RefSeq" id="WP_311660455.1">
    <property type="nucleotide sequence ID" value="NZ_JAVRHY010000021.1"/>
</dbReference>
<evidence type="ECO:0000256" key="3">
    <source>
        <dbReference type="SAM" id="Phobius"/>
    </source>
</evidence>
<keyword evidence="3" id="KW-1133">Transmembrane helix</keyword>
<dbReference type="SUPFAM" id="SSF53649">
    <property type="entry name" value="Alkaline phosphatase-like"/>
    <property type="match status" value="1"/>
</dbReference>
<feature type="transmembrane region" description="Helical" evidence="3">
    <location>
        <begin position="168"/>
        <end position="186"/>
    </location>
</feature>
<dbReference type="Pfam" id="PF00884">
    <property type="entry name" value="Sulfatase"/>
    <property type="match status" value="1"/>
</dbReference>
<evidence type="ECO:0000313" key="6">
    <source>
        <dbReference type="Proteomes" id="UP001259982"/>
    </source>
</evidence>
<sequence>MRENPTPSRLLRCYIAFFFAAWSLEAIYTLARLYTGYLSDAKTALPLGQLFSDGVVVLAVIRFAATVLALYLFVGLVAAWAHGKALQNLSDNRRRLVAVLFVLASMATMHWWNSVLHPYSMLSAHYLFSSPMAWPALLGAVAAQCVVAAILLLALVKTVAAHPRLAGAVPMVAGAALVAAASVGGAPTKSAAQPDKPNIILIGIDSLRADVLDASSNIAMPRLREFMSESVRFDNAFTPLARTFPAWVSILTGESPEQNGAIFNLMPPDAVASDRSLAHELRAHGYHTVLATDERRFSNIDESYGFDQIIGPRMGVADFLLGTANDFALSNLVLETPIGRYLFPYNYGNRAAAVTYDPDQFEHLLSTGLNRHPGKPLFLAAHFCLAHWPYHWRKNPASDNKDPDMPVSLENYRLALEAVDAQLGHLLDRLERTGVLNNALVIVLSDHGESFSTDSHGQIAYRPGGAEEPLRVPPGHGTFVLSEAQYRVVLGLRGYGDIQLGSSRRQAPVLLTDIKPTVLNLLKIDENPSTGTLTADTPDQNRILLWESGYSPSDITAISMQMDDLLADTLHLYRIAPAGRLSLKPQYLDDLKRRKQYAAYHRGWVAGAVPNDGDYELYFTEFQHDAKTYQAPTASTQKVLRQALCARLARDDQSNRKAVCGDDDQSSLARAPQ</sequence>
<keyword evidence="3" id="KW-0812">Transmembrane</keyword>
<evidence type="ECO:0000259" key="4">
    <source>
        <dbReference type="Pfam" id="PF00884"/>
    </source>
</evidence>
<gene>
    <name evidence="5" type="ORF">RM531_15070</name>
</gene>
<comment type="caution">
    <text evidence="5">The sequence shown here is derived from an EMBL/GenBank/DDBJ whole genome shotgun (WGS) entry which is preliminary data.</text>
</comment>
<dbReference type="PANTHER" id="PTHR42693">
    <property type="entry name" value="ARYLSULFATASE FAMILY MEMBER"/>
    <property type="match status" value="1"/>
</dbReference>
<keyword evidence="2" id="KW-0378">Hydrolase</keyword>
<feature type="transmembrane region" description="Helical" evidence="3">
    <location>
        <begin position="12"/>
        <end position="35"/>
    </location>
</feature>
<accession>A0ABU3BBF1</accession>
<dbReference type="Proteomes" id="UP001259982">
    <property type="component" value="Unassembled WGS sequence"/>
</dbReference>
<keyword evidence="3" id="KW-0472">Membrane</keyword>
<comment type="similarity">
    <text evidence="1">Belongs to the sulfatase family.</text>
</comment>
<feature type="transmembrane region" description="Helical" evidence="3">
    <location>
        <begin position="95"/>
        <end position="112"/>
    </location>
</feature>
<dbReference type="Gene3D" id="3.40.720.10">
    <property type="entry name" value="Alkaline Phosphatase, subunit A"/>
    <property type="match status" value="1"/>
</dbReference>
<dbReference type="PANTHER" id="PTHR42693:SF53">
    <property type="entry name" value="ENDO-4-O-SULFATASE"/>
    <property type="match status" value="1"/>
</dbReference>
<feature type="transmembrane region" description="Helical" evidence="3">
    <location>
        <begin position="55"/>
        <end position="83"/>
    </location>
</feature>
<evidence type="ECO:0000256" key="2">
    <source>
        <dbReference type="ARBA" id="ARBA00022801"/>
    </source>
</evidence>
<organism evidence="5 6">
    <name type="scientific">Spectribacter acetivorans</name>
    <dbReference type="NCBI Taxonomy" id="3075603"/>
    <lineage>
        <taxon>Bacteria</taxon>
        <taxon>Pseudomonadati</taxon>
        <taxon>Pseudomonadota</taxon>
        <taxon>Gammaproteobacteria</taxon>
        <taxon>Salinisphaerales</taxon>
        <taxon>Salinisphaeraceae</taxon>
        <taxon>Spectribacter</taxon>
    </lineage>
</organism>
<reference evidence="5 6" key="1">
    <citation type="submission" date="2023-09" db="EMBL/GenBank/DDBJ databases">
        <authorList>
            <person name="Rey-Velasco X."/>
        </authorList>
    </citation>
    <scope>NUCLEOTIDE SEQUENCE [LARGE SCALE GENOMIC DNA]</scope>
    <source>
        <strain evidence="5 6">P385</strain>
    </source>
</reference>
<keyword evidence="6" id="KW-1185">Reference proteome</keyword>
<dbReference type="InterPro" id="IPR017850">
    <property type="entry name" value="Alkaline_phosphatase_core_sf"/>
</dbReference>
<dbReference type="InterPro" id="IPR050738">
    <property type="entry name" value="Sulfatase"/>
</dbReference>
<proteinExistence type="inferred from homology"/>
<protein>
    <submittedName>
        <fullName evidence="5">Sulfatase-like hydrolase/transferase</fullName>
    </submittedName>
</protein>
<evidence type="ECO:0000256" key="1">
    <source>
        <dbReference type="ARBA" id="ARBA00008779"/>
    </source>
</evidence>
<feature type="transmembrane region" description="Helical" evidence="3">
    <location>
        <begin position="132"/>
        <end position="156"/>
    </location>
</feature>
<dbReference type="InterPro" id="IPR000917">
    <property type="entry name" value="Sulfatase_N"/>
</dbReference>
<feature type="domain" description="Sulfatase N-terminal" evidence="4">
    <location>
        <begin position="197"/>
        <end position="523"/>
    </location>
</feature>